<protein>
    <submittedName>
        <fullName evidence="1">Uncharacterized protein</fullName>
    </submittedName>
</protein>
<dbReference type="AlphaFoldDB" id="A0A9X6ST06"/>
<dbReference type="Proteomes" id="UP000219922">
    <property type="component" value="Unassembled WGS sequence"/>
</dbReference>
<reference evidence="1 2" key="1">
    <citation type="submission" date="2017-09" db="EMBL/GenBank/DDBJ databases">
        <title>Large-scale bioinformatics analysis of Bacillus genomes uncovers conserved roles of natural products in bacterial physiology.</title>
        <authorList>
            <consortium name="Agbiome Team Llc"/>
            <person name="Bleich R.M."/>
            <person name="Grubbs K.J."/>
            <person name="Santa Maria K.C."/>
            <person name="Allen S.E."/>
            <person name="Farag S."/>
            <person name="Shank E.A."/>
            <person name="Bowers A."/>
        </authorList>
    </citation>
    <scope>NUCLEOTIDE SEQUENCE [LARGE SCALE GENOMIC DNA]</scope>
    <source>
        <strain evidence="1 2">AFS092789</strain>
    </source>
</reference>
<evidence type="ECO:0000313" key="1">
    <source>
        <dbReference type="EMBL" id="PDZ94557.1"/>
    </source>
</evidence>
<dbReference type="RefSeq" id="WP_098006907.1">
    <property type="nucleotide sequence ID" value="NZ_NVMX01000163.1"/>
</dbReference>
<proteinExistence type="predicted"/>
<gene>
    <name evidence="1" type="ORF">CON36_33165</name>
</gene>
<evidence type="ECO:0000313" key="2">
    <source>
        <dbReference type="Proteomes" id="UP000219922"/>
    </source>
</evidence>
<accession>A0A9X6ST06</accession>
<organism evidence="1 2">
    <name type="scientific">Bacillus cereus</name>
    <dbReference type="NCBI Taxonomy" id="1396"/>
    <lineage>
        <taxon>Bacteria</taxon>
        <taxon>Bacillati</taxon>
        <taxon>Bacillota</taxon>
        <taxon>Bacilli</taxon>
        <taxon>Bacillales</taxon>
        <taxon>Bacillaceae</taxon>
        <taxon>Bacillus</taxon>
        <taxon>Bacillus cereus group</taxon>
    </lineage>
</organism>
<sequence length="75" mass="8937">MNIDILIEKLQKIREKEGSIETNLGYLIDDYMQNEKEIKGLCVKEDSKTKQKKVIVHEEKFVPTPYYKEDKITLY</sequence>
<dbReference type="EMBL" id="NVMX01000163">
    <property type="protein sequence ID" value="PDZ94557.1"/>
    <property type="molecule type" value="Genomic_DNA"/>
</dbReference>
<name>A0A9X6ST06_BACCE</name>
<comment type="caution">
    <text evidence="1">The sequence shown here is derived from an EMBL/GenBank/DDBJ whole genome shotgun (WGS) entry which is preliminary data.</text>
</comment>